<dbReference type="Pfam" id="PF13495">
    <property type="entry name" value="Phage_int_SAM_4"/>
    <property type="match status" value="1"/>
</dbReference>
<accession>A0A932GN19</accession>
<dbReference type="InterPro" id="IPR010998">
    <property type="entry name" value="Integrase_recombinase_N"/>
</dbReference>
<evidence type="ECO:0000313" key="3">
    <source>
        <dbReference type="EMBL" id="MBI3014158.1"/>
    </source>
</evidence>
<dbReference type="InterPro" id="IPR004107">
    <property type="entry name" value="Integrase_SAM-like_N"/>
</dbReference>
<sequence length="95" mass="11023">MAALGSSHFHPTTVSLRGRQPKLLDRVREAIRTRHYSYRTEKAYIHWIKRFLFFQQAAPGRDGRAGDRHVFVQLARRVSASTQNHALNAILKNRL</sequence>
<name>A0A932GN19_UNCTE</name>
<evidence type="ECO:0000313" key="4">
    <source>
        <dbReference type="Proteomes" id="UP000741360"/>
    </source>
</evidence>
<dbReference type="EMBL" id="JACPSX010000059">
    <property type="protein sequence ID" value="MBI3014158.1"/>
    <property type="molecule type" value="Genomic_DNA"/>
</dbReference>
<dbReference type="Proteomes" id="UP000741360">
    <property type="component" value="Unassembled WGS sequence"/>
</dbReference>
<keyword evidence="1" id="KW-0238">DNA-binding</keyword>
<dbReference type="GO" id="GO:0015074">
    <property type="term" value="P:DNA integration"/>
    <property type="evidence" value="ECO:0007669"/>
    <property type="project" value="InterPro"/>
</dbReference>
<evidence type="ECO:0000259" key="2">
    <source>
        <dbReference type="Pfam" id="PF13495"/>
    </source>
</evidence>
<reference evidence="3" key="1">
    <citation type="submission" date="2020-07" db="EMBL/GenBank/DDBJ databases">
        <title>Huge and variable diversity of episymbiotic CPR bacteria and DPANN archaea in groundwater ecosystems.</title>
        <authorList>
            <person name="He C.Y."/>
            <person name="Keren R."/>
            <person name="Whittaker M."/>
            <person name="Farag I.F."/>
            <person name="Doudna J."/>
            <person name="Cate J.H.D."/>
            <person name="Banfield J.F."/>
        </authorList>
    </citation>
    <scope>NUCLEOTIDE SEQUENCE</scope>
    <source>
        <strain evidence="3">NC_groundwater_717_Ag_S-0.2um_59_8</strain>
    </source>
</reference>
<organism evidence="3 4">
    <name type="scientific">Tectimicrobiota bacterium</name>
    <dbReference type="NCBI Taxonomy" id="2528274"/>
    <lineage>
        <taxon>Bacteria</taxon>
        <taxon>Pseudomonadati</taxon>
        <taxon>Nitrospinota/Tectimicrobiota group</taxon>
        <taxon>Candidatus Tectimicrobiota</taxon>
    </lineage>
</organism>
<evidence type="ECO:0000256" key="1">
    <source>
        <dbReference type="ARBA" id="ARBA00023125"/>
    </source>
</evidence>
<dbReference type="GO" id="GO:0003677">
    <property type="term" value="F:DNA binding"/>
    <property type="evidence" value="ECO:0007669"/>
    <property type="project" value="UniProtKB-KW"/>
</dbReference>
<protein>
    <submittedName>
        <fullName evidence="3">Phage integrase N-terminal SAM-like domain-containing protein</fullName>
    </submittedName>
</protein>
<proteinExistence type="predicted"/>
<comment type="caution">
    <text evidence="3">The sequence shown here is derived from an EMBL/GenBank/DDBJ whole genome shotgun (WGS) entry which is preliminary data.</text>
</comment>
<feature type="domain" description="Integrase SAM-like N-terminal" evidence="2">
    <location>
        <begin position="23"/>
        <end position="90"/>
    </location>
</feature>
<dbReference type="Gene3D" id="1.10.150.130">
    <property type="match status" value="1"/>
</dbReference>
<gene>
    <name evidence="3" type="ORF">HYY65_03615</name>
</gene>
<dbReference type="AlphaFoldDB" id="A0A932GN19"/>